<evidence type="ECO:0000313" key="1">
    <source>
        <dbReference type="EMBL" id="KAI3811870.1"/>
    </source>
</evidence>
<dbReference type="EMBL" id="CM042023">
    <property type="protein sequence ID" value="KAI3811870.1"/>
    <property type="molecule type" value="Genomic_DNA"/>
</dbReference>
<dbReference type="Proteomes" id="UP001056120">
    <property type="component" value="Linkage Group LG06"/>
</dbReference>
<organism evidence="1 2">
    <name type="scientific">Smallanthus sonchifolius</name>
    <dbReference type="NCBI Taxonomy" id="185202"/>
    <lineage>
        <taxon>Eukaryota</taxon>
        <taxon>Viridiplantae</taxon>
        <taxon>Streptophyta</taxon>
        <taxon>Embryophyta</taxon>
        <taxon>Tracheophyta</taxon>
        <taxon>Spermatophyta</taxon>
        <taxon>Magnoliopsida</taxon>
        <taxon>eudicotyledons</taxon>
        <taxon>Gunneridae</taxon>
        <taxon>Pentapetalae</taxon>
        <taxon>asterids</taxon>
        <taxon>campanulids</taxon>
        <taxon>Asterales</taxon>
        <taxon>Asteraceae</taxon>
        <taxon>Asteroideae</taxon>
        <taxon>Heliantheae alliance</taxon>
        <taxon>Millerieae</taxon>
        <taxon>Smallanthus</taxon>
    </lineage>
</organism>
<name>A0ACB9IWI5_9ASTR</name>
<accession>A0ACB9IWI5</accession>
<keyword evidence="2" id="KW-1185">Reference proteome</keyword>
<reference evidence="2" key="1">
    <citation type="journal article" date="2022" name="Mol. Ecol. Resour.">
        <title>The genomes of chicory, endive, great burdock and yacon provide insights into Asteraceae palaeo-polyploidization history and plant inulin production.</title>
        <authorList>
            <person name="Fan W."/>
            <person name="Wang S."/>
            <person name="Wang H."/>
            <person name="Wang A."/>
            <person name="Jiang F."/>
            <person name="Liu H."/>
            <person name="Zhao H."/>
            <person name="Xu D."/>
            <person name="Zhang Y."/>
        </authorList>
    </citation>
    <scope>NUCLEOTIDE SEQUENCE [LARGE SCALE GENOMIC DNA]</scope>
    <source>
        <strain evidence="2">cv. Yunnan</strain>
    </source>
</reference>
<reference evidence="1 2" key="2">
    <citation type="journal article" date="2022" name="Mol. Ecol. Resour.">
        <title>The genomes of chicory, endive, great burdock and yacon provide insights into Asteraceae paleo-polyploidization history and plant inulin production.</title>
        <authorList>
            <person name="Fan W."/>
            <person name="Wang S."/>
            <person name="Wang H."/>
            <person name="Wang A."/>
            <person name="Jiang F."/>
            <person name="Liu H."/>
            <person name="Zhao H."/>
            <person name="Xu D."/>
            <person name="Zhang Y."/>
        </authorList>
    </citation>
    <scope>NUCLEOTIDE SEQUENCE [LARGE SCALE GENOMIC DNA]</scope>
    <source>
        <strain evidence="2">cv. Yunnan</strain>
        <tissue evidence="1">Leaves</tissue>
    </source>
</reference>
<evidence type="ECO:0000313" key="2">
    <source>
        <dbReference type="Proteomes" id="UP001056120"/>
    </source>
</evidence>
<sequence>MQVCSGMGGNNLGFHMVGKDITKPQSKKEIRFTNIQPQKPYPPRPRVMAEEIKCRAKKDNKTKEWNKEICDHHLEEKLKVKDQALNGKYQDYKNRGSTGGQKRKELDHGMNLSILKYVRRFIPHVQPISEENTVKGGDQKFGKDDDATIMGENYMQNDEYAGGVDPCNVVCLNKEYTGNSILDNLSKMETHPNSQDAAEEGEMEATSAERHMSRACMGPGMIVEDNPNDEELVNSDTFLHLTGTNIWEDFCMHPKGVTWPETWGHVNEPDRDSLEWNHVWEKAKDAWSGSNAIENQERYHKLKHALSCTAGAPTPILFDKDSPIVDCLAKWHGNENPNIHEAWRKLNVQAGKPSRWLDVDHGTCQPEEAQHRKKRKKRKTKGMSPFSIDTGTELLENGAGTLKGDQNRPRHKIWFSRNRRPEKNLSLKKITFSQEKIPNLASINLMGLGSFNAGSNKTKHSKLGDGRKKSQMDKLDALFDDLVARKEKLRSIAANINTTDTNRKLVNSILSMKTFKVLKFSTKLNDEGNVIIDENMVEPDTGVANIPATRANPENPIPNGERTRPSNLSTQPPPNEPATSNVNLKNMRQEDTGRKVDKEADQSIRIVETKNRFLVLNNEGDGIDGDRITQDRDVQVHSELETGNEGWRRRQERTLNMRFRDRVTQEQRFEAKRLIIDRLVPLESSISDWTPSTLEYFRHMCTIFNFGEGLQAVARDRFSDQENPAMELDQNDEEVYSETDGTANLMKTDAPEVHHAEVGDSGILEKTKNQPLTDGLSPVGTNSGHL</sequence>
<comment type="caution">
    <text evidence="1">The sequence shown here is derived from an EMBL/GenBank/DDBJ whole genome shotgun (WGS) entry which is preliminary data.</text>
</comment>
<protein>
    <submittedName>
        <fullName evidence="1">Uncharacterized protein</fullName>
    </submittedName>
</protein>
<gene>
    <name evidence="1" type="ORF">L1987_16566</name>
</gene>
<proteinExistence type="predicted"/>